<evidence type="ECO:0000256" key="4">
    <source>
        <dbReference type="ARBA" id="ARBA00022679"/>
    </source>
</evidence>
<dbReference type="EMBL" id="AZFQ01000016">
    <property type="protein sequence ID" value="KRM00077.1"/>
    <property type="molecule type" value="Genomic_DNA"/>
</dbReference>
<dbReference type="GO" id="GO:0003723">
    <property type="term" value="F:RNA binding"/>
    <property type="evidence" value="ECO:0007669"/>
    <property type="project" value="UniProtKB-UniRule"/>
</dbReference>
<keyword evidence="3 8" id="KW-0489">Methyltransferase</keyword>
<dbReference type="FunFam" id="3.40.50.150:FF:000023">
    <property type="entry name" value="Ribosomal RNA small subunit methyltransferase A"/>
    <property type="match status" value="1"/>
</dbReference>
<dbReference type="CDD" id="cd02440">
    <property type="entry name" value="AdoMet_MTases"/>
    <property type="match status" value="1"/>
</dbReference>
<dbReference type="PROSITE" id="PS01131">
    <property type="entry name" value="RRNA_A_DIMETH"/>
    <property type="match status" value="1"/>
</dbReference>
<comment type="similarity">
    <text evidence="8">Belongs to the class I-like SAM-binding methyltransferase superfamily. rRNA adenine N(6)-methyltransferase family. RsmA subfamily.</text>
</comment>
<feature type="binding site" evidence="8 9">
    <location>
        <position position="80"/>
    </location>
    <ligand>
        <name>S-adenosyl-L-methionine</name>
        <dbReference type="ChEBI" id="CHEBI:59789"/>
    </ligand>
</feature>
<dbReference type="InterPro" id="IPR020596">
    <property type="entry name" value="rRNA_Ade_Mease_Trfase_CS"/>
</dbReference>
<dbReference type="InterPro" id="IPR029063">
    <property type="entry name" value="SAM-dependent_MTases_sf"/>
</dbReference>
<dbReference type="PATRIC" id="fig|1423801.4.peg.2371"/>
<evidence type="ECO:0000259" key="10">
    <source>
        <dbReference type="SMART" id="SM00650"/>
    </source>
</evidence>
<evidence type="ECO:0000256" key="2">
    <source>
        <dbReference type="ARBA" id="ARBA00022552"/>
    </source>
</evidence>
<dbReference type="Proteomes" id="UP000051166">
    <property type="component" value="Unassembled WGS sequence"/>
</dbReference>
<evidence type="ECO:0000256" key="5">
    <source>
        <dbReference type="ARBA" id="ARBA00022691"/>
    </source>
</evidence>
<dbReference type="PROSITE" id="PS51689">
    <property type="entry name" value="SAM_RNA_A_N6_MT"/>
    <property type="match status" value="1"/>
</dbReference>
<dbReference type="Gene3D" id="1.10.8.100">
    <property type="entry name" value="Ribosomal RNA adenine dimethylase-like, domain 2"/>
    <property type="match status" value="1"/>
</dbReference>
<organism evidence="11 12">
    <name type="scientific">Liquorilactobacillus satsumensis DSM 16230 = JCM 12392</name>
    <dbReference type="NCBI Taxonomy" id="1423801"/>
    <lineage>
        <taxon>Bacteria</taxon>
        <taxon>Bacillati</taxon>
        <taxon>Bacillota</taxon>
        <taxon>Bacilli</taxon>
        <taxon>Lactobacillales</taxon>
        <taxon>Lactobacillaceae</taxon>
        <taxon>Liquorilactobacillus</taxon>
    </lineage>
</organism>
<feature type="domain" description="Ribosomal RNA adenine methylase transferase N-terminal" evidence="10">
    <location>
        <begin position="39"/>
        <end position="215"/>
    </location>
</feature>
<feature type="binding site" evidence="8 9">
    <location>
        <position position="32"/>
    </location>
    <ligand>
        <name>S-adenosyl-L-methionine</name>
        <dbReference type="ChEBI" id="CHEBI:59789"/>
    </ligand>
</feature>
<accession>A0A0R1V3C4</accession>
<keyword evidence="12" id="KW-1185">Reference proteome</keyword>
<dbReference type="Pfam" id="PF00398">
    <property type="entry name" value="RrnaAD"/>
    <property type="match status" value="1"/>
</dbReference>
<comment type="function">
    <text evidence="8">Specifically dimethylates two adjacent adenosines (A1518 and A1519) in the loop of a conserved hairpin near the 3'-end of 16S rRNA in the 30S particle. May play a critical role in biogenesis of 30S subunits.</text>
</comment>
<dbReference type="InterPro" id="IPR001737">
    <property type="entry name" value="KsgA/Erm"/>
</dbReference>
<name>A0A0R1V3C4_9LACO</name>
<comment type="caution">
    <text evidence="11">The sequence shown here is derived from an EMBL/GenBank/DDBJ whole genome shotgun (WGS) entry which is preliminary data.</text>
</comment>
<proteinExistence type="inferred from homology"/>
<dbReference type="GO" id="GO:0052908">
    <property type="term" value="F:16S rRNA (adenine(1518)-N(6)/adenine(1519)-N(6))-dimethyltransferase activity"/>
    <property type="evidence" value="ECO:0007669"/>
    <property type="project" value="UniProtKB-EC"/>
</dbReference>
<dbReference type="GeneID" id="98307271"/>
<keyword evidence="5 8" id="KW-0949">S-adenosyl-L-methionine</keyword>
<feature type="binding site" evidence="8 9">
    <location>
        <position position="59"/>
    </location>
    <ligand>
        <name>S-adenosyl-L-methionine</name>
        <dbReference type="ChEBI" id="CHEBI:59789"/>
    </ligand>
</feature>
<dbReference type="NCBIfam" id="TIGR00755">
    <property type="entry name" value="ksgA"/>
    <property type="match status" value="1"/>
</dbReference>
<comment type="catalytic activity">
    <reaction evidence="8">
        <text>adenosine(1518)/adenosine(1519) in 16S rRNA + 4 S-adenosyl-L-methionine = N(6)-dimethyladenosine(1518)/N(6)-dimethyladenosine(1519) in 16S rRNA + 4 S-adenosyl-L-homocysteine + 4 H(+)</text>
        <dbReference type="Rhea" id="RHEA:19609"/>
        <dbReference type="Rhea" id="RHEA-COMP:10232"/>
        <dbReference type="Rhea" id="RHEA-COMP:10233"/>
        <dbReference type="ChEBI" id="CHEBI:15378"/>
        <dbReference type="ChEBI" id="CHEBI:57856"/>
        <dbReference type="ChEBI" id="CHEBI:59789"/>
        <dbReference type="ChEBI" id="CHEBI:74411"/>
        <dbReference type="ChEBI" id="CHEBI:74493"/>
        <dbReference type="EC" id="2.1.1.182"/>
    </reaction>
</comment>
<dbReference type="OrthoDB" id="9814755at2"/>
<evidence type="ECO:0000256" key="1">
    <source>
        <dbReference type="ARBA" id="ARBA00022490"/>
    </source>
</evidence>
<keyword evidence="6 8" id="KW-0694">RNA-binding</keyword>
<dbReference type="InterPro" id="IPR020598">
    <property type="entry name" value="rRNA_Ade_methylase_Trfase_N"/>
</dbReference>
<dbReference type="HAMAP" id="MF_00607">
    <property type="entry name" value="16SrRNA_methyltr_A"/>
    <property type="match status" value="1"/>
</dbReference>
<evidence type="ECO:0000313" key="11">
    <source>
        <dbReference type="EMBL" id="KRM00077.1"/>
    </source>
</evidence>
<keyword evidence="1 8" id="KW-0963">Cytoplasm</keyword>
<evidence type="ECO:0000256" key="8">
    <source>
        <dbReference type="HAMAP-Rule" id="MF_00607"/>
    </source>
</evidence>
<evidence type="ECO:0000313" key="12">
    <source>
        <dbReference type="Proteomes" id="UP000051166"/>
    </source>
</evidence>
<dbReference type="InterPro" id="IPR023165">
    <property type="entry name" value="rRNA_Ade_diMease-like_C"/>
</dbReference>
<dbReference type="EC" id="2.1.1.182" evidence="8"/>
<feature type="binding site" evidence="8 9">
    <location>
        <position position="105"/>
    </location>
    <ligand>
        <name>S-adenosyl-L-methionine</name>
        <dbReference type="ChEBI" id="CHEBI:59789"/>
    </ligand>
</feature>
<feature type="binding site" evidence="8 9">
    <location>
        <position position="130"/>
    </location>
    <ligand>
        <name>S-adenosyl-L-methionine</name>
        <dbReference type="ChEBI" id="CHEBI:59789"/>
    </ligand>
</feature>
<gene>
    <name evidence="8" type="primary">rsmA</name>
    <name evidence="8" type="synonym">ksgA</name>
    <name evidence="11" type="ORF">FD50_GL002319</name>
</gene>
<dbReference type="SUPFAM" id="SSF53335">
    <property type="entry name" value="S-adenosyl-L-methionine-dependent methyltransferases"/>
    <property type="match status" value="1"/>
</dbReference>
<reference evidence="11 12" key="1">
    <citation type="journal article" date="2015" name="Genome Announc.">
        <title>Expanding the biotechnology potential of lactobacilli through comparative genomics of 213 strains and associated genera.</title>
        <authorList>
            <person name="Sun Z."/>
            <person name="Harris H.M."/>
            <person name="McCann A."/>
            <person name="Guo C."/>
            <person name="Argimon S."/>
            <person name="Zhang W."/>
            <person name="Yang X."/>
            <person name="Jeffery I.B."/>
            <person name="Cooney J.C."/>
            <person name="Kagawa T.F."/>
            <person name="Liu W."/>
            <person name="Song Y."/>
            <person name="Salvetti E."/>
            <person name="Wrobel A."/>
            <person name="Rasinkangas P."/>
            <person name="Parkhill J."/>
            <person name="Rea M.C."/>
            <person name="O'Sullivan O."/>
            <person name="Ritari J."/>
            <person name="Douillard F.P."/>
            <person name="Paul Ross R."/>
            <person name="Yang R."/>
            <person name="Briner A.E."/>
            <person name="Felis G.E."/>
            <person name="de Vos W.M."/>
            <person name="Barrangou R."/>
            <person name="Klaenhammer T.R."/>
            <person name="Caufield P.W."/>
            <person name="Cui Y."/>
            <person name="Zhang H."/>
            <person name="O'Toole P.W."/>
        </authorList>
    </citation>
    <scope>NUCLEOTIDE SEQUENCE [LARGE SCALE GENOMIC DNA]</scope>
    <source>
        <strain evidence="11 12">DSM 16230</strain>
    </source>
</reference>
<dbReference type="Gene3D" id="3.40.50.150">
    <property type="entry name" value="Vaccinia Virus protein VP39"/>
    <property type="match status" value="1"/>
</dbReference>
<sequence length="296" mass="32711">MTDKTPEIASPLRTKAIMNAYGLTFKKSLGQNFLTDVNVLHKIVTAAEISAADDVLEIGPGIGALTEQLAKKAHQVVALELDERLLPVLADTLAPYKNVTVLHQDVLKADLQQLLATNLDGAHQLKVVANLPYYITSPIILHLLNTGIGFEALVVMMQKEVAERLSADPGTKAYGSLSVRVQYQMDVKTAFIVPRTVFVPQPNVDSAIVSLTPLKTKQLLPFNEAAFFKVVKGCFAHRRKSLWNNLKSMFGKEETQKIALTRALAELELSPQLRAEKLTVQQFILLVNKLHELELL</sequence>
<dbReference type="AlphaFoldDB" id="A0A0R1V3C4"/>
<dbReference type="STRING" id="1423801.FD50_GL002319"/>
<dbReference type="PANTHER" id="PTHR11727">
    <property type="entry name" value="DIMETHYLADENOSINE TRANSFERASE"/>
    <property type="match status" value="1"/>
</dbReference>
<protein>
    <recommendedName>
        <fullName evidence="8">Ribosomal RNA small subunit methyltransferase A</fullName>
        <ecNumber evidence="8">2.1.1.182</ecNumber>
    </recommendedName>
    <alternativeName>
        <fullName evidence="8">16S rRNA (adenine(1518)-N(6)/adenine(1519)-N(6))-dimethyltransferase</fullName>
    </alternativeName>
    <alternativeName>
        <fullName evidence="8">16S rRNA dimethyladenosine transferase</fullName>
    </alternativeName>
    <alternativeName>
        <fullName evidence="8">16S rRNA dimethylase</fullName>
    </alternativeName>
    <alternativeName>
        <fullName evidence="8">S-adenosylmethionine-6-N', N'-adenosyl(rRNA) dimethyltransferase</fullName>
    </alternativeName>
</protein>
<keyword evidence="4 8" id="KW-0808">Transferase</keyword>
<dbReference type="GO" id="GO:0052910">
    <property type="term" value="F:23S rRNA (adenine(2085)-N(6))-dimethyltransferase activity"/>
    <property type="evidence" value="ECO:0007669"/>
    <property type="project" value="UniProtKB-EC"/>
</dbReference>
<evidence type="ECO:0000256" key="9">
    <source>
        <dbReference type="PROSITE-ProRule" id="PRU01026"/>
    </source>
</evidence>
<evidence type="ECO:0000256" key="3">
    <source>
        <dbReference type="ARBA" id="ARBA00022603"/>
    </source>
</evidence>
<evidence type="ECO:0000256" key="6">
    <source>
        <dbReference type="ARBA" id="ARBA00022884"/>
    </source>
</evidence>
<dbReference type="SMART" id="SM00650">
    <property type="entry name" value="rADc"/>
    <property type="match status" value="1"/>
</dbReference>
<dbReference type="PANTHER" id="PTHR11727:SF7">
    <property type="entry name" value="DIMETHYLADENOSINE TRANSFERASE-RELATED"/>
    <property type="match status" value="1"/>
</dbReference>
<keyword evidence="2 8" id="KW-0698">rRNA processing</keyword>
<feature type="binding site" evidence="8 9">
    <location>
        <position position="34"/>
    </location>
    <ligand>
        <name>S-adenosyl-L-methionine</name>
        <dbReference type="ChEBI" id="CHEBI:59789"/>
    </ligand>
</feature>
<dbReference type="GO" id="GO:0005829">
    <property type="term" value="C:cytosol"/>
    <property type="evidence" value="ECO:0007669"/>
    <property type="project" value="TreeGrafter"/>
</dbReference>
<dbReference type="RefSeq" id="WP_056959832.1">
    <property type="nucleotide sequence ID" value="NZ_AZFQ01000016.1"/>
</dbReference>
<dbReference type="InterPro" id="IPR011530">
    <property type="entry name" value="rRNA_adenine_dimethylase"/>
</dbReference>
<evidence type="ECO:0000256" key="7">
    <source>
        <dbReference type="ARBA" id="ARBA00049167"/>
    </source>
</evidence>
<comment type="catalytic activity">
    <reaction evidence="7">
        <text>adenosine(2085) in 23S rRNA + 2 S-adenosyl-L-methionine = N(6)-dimethyladenosine(2085) in 23S rRNA + 2 S-adenosyl-L-homocysteine + 2 H(+)</text>
        <dbReference type="Rhea" id="RHEA:42784"/>
        <dbReference type="Rhea" id="RHEA-COMP:10237"/>
        <dbReference type="Rhea" id="RHEA-COMP:10238"/>
        <dbReference type="ChEBI" id="CHEBI:15378"/>
        <dbReference type="ChEBI" id="CHEBI:57856"/>
        <dbReference type="ChEBI" id="CHEBI:59789"/>
        <dbReference type="ChEBI" id="CHEBI:74411"/>
        <dbReference type="ChEBI" id="CHEBI:74493"/>
        <dbReference type="EC" id="2.1.1.184"/>
    </reaction>
</comment>
<comment type="subcellular location">
    <subcellularLocation>
        <location evidence="8">Cytoplasm</location>
    </subcellularLocation>
</comment>